<reference evidence="2" key="1">
    <citation type="submission" date="2020-10" db="EMBL/GenBank/DDBJ databases">
        <title>Whole-genome sequence of Luteibacter sp. EIF3.</title>
        <authorList>
            <person name="Friedrich I."/>
            <person name="Hertel R."/>
            <person name="Daniel R."/>
        </authorList>
    </citation>
    <scope>NUCLEOTIDE SEQUENCE</scope>
    <source>
        <strain evidence="2">EIF3</strain>
    </source>
</reference>
<dbReference type="Gene3D" id="3.30.70.1290">
    <property type="entry name" value="Transposase IS200-like"/>
    <property type="match status" value="1"/>
</dbReference>
<feature type="domain" description="Transposase IS200-like" evidence="1">
    <location>
        <begin position="17"/>
        <end position="131"/>
    </location>
</feature>
<proteinExistence type="predicted"/>
<dbReference type="EMBL" id="CP063231">
    <property type="protein sequence ID" value="URL58981.1"/>
    <property type="molecule type" value="Genomic_DNA"/>
</dbReference>
<gene>
    <name evidence="2" type="ORF">IM816_02370</name>
</gene>
<dbReference type="InterPro" id="IPR002686">
    <property type="entry name" value="Transposase_17"/>
</dbReference>
<dbReference type="NCBIfam" id="NF047646">
    <property type="entry name" value="REP_Tyr_transpos"/>
    <property type="match status" value="1"/>
</dbReference>
<dbReference type="SUPFAM" id="SSF143422">
    <property type="entry name" value="Transposase IS200-like"/>
    <property type="match status" value="1"/>
</dbReference>
<evidence type="ECO:0000259" key="1">
    <source>
        <dbReference type="SMART" id="SM01321"/>
    </source>
</evidence>
<evidence type="ECO:0000313" key="3">
    <source>
        <dbReference type="Proteomes" id="UP001056681"/>
    </source>
</evidence>
<dbReference type="InterPro" id="IPR052715">
    <property type="entry name" value="RAYT_transposase"/>
</dbReference>
<dbReference type="RefSeq" id="WP_250339637.1">
    <property type="nucleotide sequence ID" value="NZ_CP063231.1"/>
</dbReference>
<protein>
    <submittedName>
        <fullName evidence="2">Transposase</fullName>
    </submittedName>
</protein>
<evidence type="ECO:0000313" key="2">
    <source>
        <dbReference type="EMBL" id="URL58981.1"/>
    </source>
</evidence>
<organism evidence="2 3">
    <name type="scientific">Luteibacter flocculans</name>
    <dbReference type="NCBI Taxonomy" id="2780091"/>
    <lineage>
        <taxon>Bacteria</taxon>
        <taxon>Pseudomonadati</taxon>
        <taxon>Pseudomonadota</taxon>
        <taxon>Gammaproteobacteria</taxon>
        <taxon>Lysobacterales</taxon>
        <taxon>Rhodanobacteraceae</taxon>
        <taxon>Luteibacter</taxon>
    </lineage>
</organism>
<name>A0ABY4T8B0_9GAMM</name>
<dbReference type="SMART" id="SM01321">
    <property type="entry name" value="Y1_Tnp"/>
    <property type="match status" value="1"/>
</dbReference>
<dbReference type="PANTHER" id="PTHR36966:SF1">
    <property type="entry name" value="REP-ASSOCIATED TYROSINE TRANSPOSASE"/>
    <property type="match status" value="1"/>
</dbReference>
<accession>A0ABY4T8B0</accession>
<sequence length="152" mass="17475">MVTFPASRRLRLGRVSRPGTIYLLTTTTWNRARLFRDHDCARAVARLCHAERTWPGATCLAWVLMPDHWHGLIELHDGEVASAMRRFKSLATKEVNRLKRRRSPVWQKGFHDAGLRSDADVRAAARYLVANPVRAGLVGRVNDYPYWNAVWL</sequence>
<dbReference type="InterPro" id="IPR036515">
    <property type="entry name" value="Transposase_17_sf"/>
</dbReference>
<dbReference type="Pfam" id="PF01797">
    <property type="entry name" value="Y1_Tnp"/>
    <property type="match status" value="1"/>
</dbReference>
<dbReference type="PANTHER" id="PTHR36966">
    <property type="entry name" value="REP-ASSOCIATED TYROSINE TRANSPOSASE"/>
    <property type="match status" value="1"/>
</dbReference>
<dbReference type="Proteomes" id="UP001056681">
    <property type="component" value="Chromosome"/>
</dbReference>
<keyword evidence="3" id="KW-1185">Reference proteome</keyword>